<dbReference type="AlphaFoldDB" id="A0A7J7ILG8"/>
<protein>
    <submittedName>
        <fullName evidence="3">Splicing factor 3a, subunit 3, 60kDa</fullName>
    </submittedName>
</protein>
<dbReference type="InterPro" id="IPR024598">
    <property type="entry name" value="SF3a60/Prp9_C"/>
</dbReference>
<evidence type="ECO:0000256" key="1">
    <source>
        <dbReference type="SAM" id="MobiDB-lite"/>
    </source>
</evidence>
<dbReference type="Proteomes" id="UP000530660">
    <property type="component" value="Unassembled WGS sequence"/>
</dbReference>
<reference evidence="3 4" key="1">
    <citation type="journal article" date="2020" name="J. Phycol.">
        <title>Comparative genome analysis reveals Cyanidiococcus gen. nov., a new extremophilic red algal genus sister to Cyanidioschyzon (Cyanidioschyzonaceae, Rhodophyta).</title>
        <authorList>
            <person name="Liu S.-L."/>
            <person name="Chiang Y.-R."/>
            <person name="Yoon H.S."/>
            <person name="Fu H.-Y."/>
        </authorList>
    </citation>
    <scope>NUCLEOTIDE SEQUENCE [LARGE SCALE GENOMIC DNA]</scope>
    <source>
        <strain evidence="3 4">THAL066</strain>
    </source>
</reference>
<dbReference type="EMBL" id="VWRR01000005">
    <property type="protein sequence ID" value="KAF6003962.1"/>
    <property type="molecule type" value="Genomic_DNA"/>
</dbReference>
<comment type="caution">
    <text evidence="3">The sequence shown here is derived from an EMBL/GenBank/DDBJ whole genome shotgun (WGS) entry which is preliminary data.</text>
</comment>
<keyword evidence="4" id="KW-1185">Reference proteome</keyword>
<dbReference type="OrthoDB" id="2160351at2759"/>
<evidence type="ECO:0000313" key="3">
    <source>
        <dbReference type="EMBL" id="KAF6003962.1"/>
    </source>
</evidence>
<sequence length="191" mass="21922">MRTIRRVERRQAYSLEEWAFAAQTEQVTVESIAYQRNGHWFLRPTPEPAQQDAENRTPATMTSASSLPDDLNIPSWLRRAYALHQVYRCEICDPVSEYRGPLAYERHFRSPVHLRGLHRLGIQYTADWDYIDNVEDALRLKAHLKHLHTKPGCVLSKRYARETPSAIDRAAQTSVTPEQAGHNDGSLTRAG</sequence>
<name>A0A7J7ILG8_9RHOD</name>
<feature type="compositionally biased region" description="Polar residues" evidence="1">
    <location>
        <begin position="57"/>
        <end position="66"/>
    </location>
</feature>
<organism evidence="3 4">
    <name type="scientific">Cyanidiococcus yangmingshanensis</name>
    <dbReference type="NCBI Taxonomy" id="2690220"/>
    <lineage>
        <taxon>Eukaryota</taxon>
        <taxon>Rhodophyta</taxon>
        <taxon>Bangiophyceae</taxon>
        <taxon>Cyanidiales</taxon>
        <taxon>Cyanidiaceae</taxon>
        <taxon>Cyanidiococcus</taxon>
    </lineage>
</organism>
<evidence type="ECO:0000259" key="2">
    <source>
        <dbReference type="Pfam" id="PF11931"/>
    </source>
</evidence>
<feature type="region of interest" description="Disordered" evidence="1">
    <location>
        <begin position="44"/>
        <end position="66"/>
    </location>
</feature>
<dbReference type="GO" id="GO:0000398">
    <property type="term" value="P:mRNA splicing, via spliceosome"/>
    <property type="evidence" value="ECO:0007669"/>
    <property type="project" value="InterPro"/>
</dbReference>
<feature type="domain" description="Splicing factor SF3a60 /Prp9 subunit C-terminal" evidence="2">
    <location>
        <begin position="69"/>
        <end position="148"/>
    </location>
</feature>
<dbReference type="GO" id="GO:0003723">
    <property type="term" value="F:RNA binding"/>
    <property type="evidence" value="ECO:0007669"/>
    <property type="project" value="InterPro"/>
</dbReference>
<gene>
    <name evidence="3" type="primary">SF3A3</name>
    <name evidence="3" type="ORF">F1559_004413</name>
</gene>
<dbReference type="GO" id="GO:0005681">
    <property type="term" value="C:spliceosomal complex"/>
    <property type="evidence" value="ECO:0007669"/>
    <property type="project" value="InterPro"/>
</dbReference>
<evidence type="ECO:0000313" key="4">
    <source>
        <dbReference type="Proteomes" id="UP000530660"/>
    </source>
</evidence>
<proteinExistence type="predicted"/>
<feature type="region of interest" description="Disordered" evidence="1">
    <location>
        <begin position="167"/>
        <end position="191"/>
    </location>
</feature>
<accession>A0A7J7ILG8</accession>
<dbReference type="Pfam" id="PF11931">
    <property type="entry name" value="SF3a60_Prp9_C"/>
    <property type="match status" value="1"/>
</dbReference>